<feature type="domain" description="Tet-like 2OG-Fe(II) oxygenase" evidence="1">
    <location>
        <begin position="46"/>
        <end position="181"/>
    </location>
</feature>
<reference evidence="2" key="1">
    <citation type="submission" date="2021-03" db="EMBL/GenBank/DDBJ databases">
        <title>Draft genome sequence of rust myrtle Austropuccinia psidii MF-1, a brazilian biotype.</title>
        <authorList>
            <person name="Quecine M.C."/>
            <person name="Pachon D.M.R."/>
            <person name="Bonatelli M.L."/>
            <person name="Correr F.H."/>
            <person name="Franceschini L.M."/>
            <person name="Leite T.F."/>
            <person name="Margarido G.R.A."/>
            <person name="Almeida C.A."/>
            <person name="Ferrarezi J.A."/>
            <person name="Labate C.A."/>
        </authorList>
    </citation>
    <scope>NUCLEOTIDE SEQUENCE</scope>
    <source>
        <strain evidence="2">MF-1</strain>
    </source>
</reference>
<sequence length="195" mass="22341">MTPSEIQSIVDVSQIKHIHFGRMGILSSTRLLITLVEFRPFTTMSEAKVNQWDELSQFLFFKRKFTDTIATNEELLEGFVFKYGWRKCSTKKKQFGIYGSLGRMEEEKDEWQNPGANLSLVGCILGQSLPYVGDKLFQKIQTFYKSLGFPSIDQVSYAVNISANQGAFKLSSTLTFTMNGLKTHLSWIRMHPFIL</sequence>
<protein>
    <recommendedName>
        <fullName evidence="1">Tet-like 2OG-Fe(II) oxygenase domain-containing protein</fullName>
    </recommendedName>
</protein>
<keyword evidence="3" id="KW-1185">Reference proteome</keyword>
<dbReference type="OrthoDB" id="2503998at2759"/>
<organism evidence="2 3">
    <name type="scientific">Austropuccinia psidii MF-1</name>
    <dbReference type="NCBI Taxonomy" id="1389203"/>
    <lineage>
        <taxon>Eukaryota</taxon>
        <taxon>Fungi</taxon>
        <taxon>Dikarya</taxon>
        <taxon>Basidiomycota</taxon>
        <taxon>Pucciniomycotina</taxon>
        <taxon>Pucciniomycetes</taxon>
        <taxon>Pucciniales</taxon>
        <taxon>Sphaerophragmiaceae</taxon>
        <taxon>Austropuccinia</taxon>
    </lineage>
</organism>
<accession>A0A9Q3GSU7</accession>
<dbReference type="Proteomes" id="UP000765509">
    <property type="component" value="Unassembled WGS sequence"/>
</dbReference>
<evidence type="ECO:0000313" key="2">
    <source>
        <dbReference type="EMBL" id="MBW0478017.1"/>
    </source>
</evidence>
<gene>
    <name evidence="2" type="ORF">O181_017732</name>
</gene>
<dbReference type="AlphaFoldDB" id="A0A9Q3GSU7"/>
<dbReference type="EMBL" id="AVOT02005022">
    <property type="protein sequence ID" value="MBW0478017.1"/>
    <property type="molecule type" value="Genomic_DNA"/>
</dbReference>
<proteinExistence type="predicted"/>
<dbReference type="Pfam" id="PF20515">
    <property type="entry name" value="2OG-FeII_Oxy_6"/>
    <property type="match status" value="1"/>
</dbReference>
<evidence type="ECO:0000259" key="1">
    <source>
        <dbReference type="Pfam" id="PF20515"/>
    </source>
</evidence>
<evidence type="ECO:0000313" key="3">
    <source>
        <dbReference type="Proteomes" id="UP000765509"/>
    </source>
</evidence>
<dbReference type="InterPro" id="IPR046798">
    <property type="entry name" value="2OG-FeII_Oxy_6"/>
</dbReference>
<name>A0A9Q3GSU7_9BASI</name>
<comment type="caution">
    <text evidence="2">The sequence shown here is derived from an EMBL/GenBank/DDBJ whole genome shotgun (WGS) entry which is preliminary data.</text>
</comment>